<dbReference type="KEGG" id="ssin:G7078_10550"/>
<evidence type="ECO:0000256" key="1">
    <source>
        <dbReference type="SAM" id="MobiDB-lite"/>
    </source>
</evidence>
<gene>
    <name evidence="3" type="ORF">G7078_10550</name>
</gene>
<feature type="region of interest" description="Disordered" evidence="1">
    <location>
        <begin position="138"/>
        <end position="166"/>
    </location>
</feature>
<keyword evidence="4" id="KW-1185">Reference proteome</keyword>
<sequence length="166" mass="16856">MTEGLLILAAAIAPASAAFDLAGKSALVAPTESGKCQAGAPNEVVVCGKREPNYRLDPAALATARARDALPAAPDPTAALANASPCSAGIGPQGCTGKADIDFVAVGLLAAKAAAAAAQGEDWRETFRTRPDEYNEYRAAKDRENRKRPHVTLGFGAGGGSGAPRQ</sequence>
<feature type="signal peptide" evidence="2">
    <location>
        <begin position="1"/>
        <end position="17"/>
    </location>
</feature>
<dbReference type="RefSeq" id="WP_166095846.1">
    <property type="nucleotide sequence ID" value="NZ_CP049871.1"/>
</dbReference>
<dbReference type="AlphaFoldDB" id="A0A6G7ZQH7"/>
<proteinExistence type="predicted"/>
<protein>
    <submittedName>
        <fullName evidence="3">Uncharacterized protein</fullName>
    </submittedName>
</protein>
<feature type="compositionally biased region" description="Gly residues" evidence="1">
    <location>
        <begin position="155"/>
        <end position="166"/>
    </location>
</feature>
<organism evidence="3 4">
    <name type="scientific">Sphingomonas sinipercae</name>
    <dbReference type="NCBI Taxonomy" id="2714944"/>
    <lineage>
        <taxon>Bacteria</taxon>
        <taxon>Pseudomonadati</taxon>
        <taxon>Pseudomonadota</taxon>
        <taxon>Alphaproteobacteria</taxon>
        <taxon>Sphingomonadales</taxon>
        <taxon>Sphingomonadaceae</taxon>
        <taxon>Sphingomonas</taxon>
    </lineage>
</organism>
<name>A0A6G7ZQH7_9SPHN</name>
<evidence type="ECO:0000313" key="3">
    <source>
        <dbReference type="EMBL" id="QIL03172.1"/>
    </source>
</evidence>
<evidence type="ECO:0000256" key="2">
    <source>
        <dbReference type="SAM" id="SignalP"/>
    </source>
</evidence>
<dbReference type="Proteomes" id="UP000502502">
    <property type="component" value="Chromosome"/>
</dbReference>
<feature type="chain" id="PRO_5026208182" evidence="2">
    <location>
        <begin position="18"/>
        <end position="166"/>
    </location>
</feature>
<keyword evidence="2" id="KW-0732">Signal</keyword>
<accession>A0A6G7ZQH7</accession>
<dbReference type="EMBL" id="CP049871">
    <property type="protein sequence ID" value="QIL03172.1"/>
    <property type="molecule type" value="Genomic_DNA"/>
</dbReference>
<reference evidence="3 4" key="1">
    <citation type="submission" date="2020-03" db="EMBL/GenBank/DDBJ databases">
        <title>Sphingomonas sp. nov., isolated from fish.</title>
        <authorList>
            <person name="Hyun D.-W."/>
            <person name="Bae J.-W."/>
        </authorList>
    </citation>
    <scope>NUCLEOTIDE SEQUENCE [LARGE SCALE GENOMIC DNA]</scope>
    <source>
        <strain evidence="3 4">HDW15C</strain>
    </source>
</reference>
<evidence type="ECO:0000313" key="4">
    <source>
        <dbReference type="Proteomes" id="UP000502502"/>
    </source>
</evidence>